<comment type="caution">
    <text evidence="1">The sequence shown here is derived from an EMBL/GenBank/DDBJ whole genome shotgun (WGS) entry which is preliminary data.</text>
</comment>
<accession>A0A9P8PZJ8</accession>
<dbReference type="AlphaFoldDB" id="A0A9P8PZJ8"/>
<evidence type="ECO:0000313" key="1">
    <source>
        <dbReference type="EMBL" id="KAH3681403.1"/>
    </source>
</evidence>
<sequence>MVKSTRIVSNNIAIIPPIKPVLDIANGVPMAPAPRIEFAIFMNAIFKLDLSVINNWFKSNGTCSCPWSSSSSISMEVKSSSNGLSVLLLLDCMARVSSSSPSPSLSESNSNESLAGVEFGIGLVGTCWYLGFVDDIIYDE</sequence>
<reference evidence="1" key="2">
    <citation type="submission" date="2021-01" db="EMBL/GenBank/DDBJ databases">
        <authorList>
            <person name="Schikora-Tamarit M.A."/>
        </authorList>
    </citation>
    <scope>NUCLEOTIDE SEQUENCE</scope>
    <source>
        <strain evidence="1">CBS2887</strain>
    </source>
</reference>
<gene>
    <name evidence="1" type="ORF">WICPIJ_007637</name>
</gene>
<proteinExistence type="predicted"/>
<evidence type="ECO:0000313" key="2">
    <source>
        <dbReference type="Proteomes" id="UP000774326"/>
    </source>
</evidence>
<keyword evidence="2" id="KW-1185">Reference proteome</keyword>
<dbReference type="Proteomes" id="UP000774326">
    <property type="component" value="Unassembled WGS sequence"/>
</dbReference>
<dbReference type="OrthoDB" id="10552992at2759"/>
<protein>
    <submittedName>
        <fullName evidence="1">Uncharacterized protein</fullName>
    </submittedName>
</protein>
<dbReference type="EMBL" id="JAEUBG010004435">
    <property type="protein sequence ID" value="KAH3681403.1"/>
    <property type="molecule type" value="Genomic_DNA"/>
</dbReference>
<reference evidence="1" key="1">
    <citation type="journal article" date="2021" name="Open Biol.">
        <title>Shared evolutionary footprints suggest mitochondrial oxidative damage underlies multiple complex I losses in fungi.</title>
        <authorList>
            <person name="Schikora-Tamarit M.A."/>
            <person name="Marcet-Houben M."/>
            <person name="Nosek J."/>
            <person name="Gabaldon T."/>
        </authorList>
    </citation>
    <scope>NUCLEOTIDE SEQUENCE</scope>
    <source>
        <strain evidence="1">CBS2887</strain>
    </source>
</reference>
<organism evidence="1 2">
    <name type="scientific">Wickerhamomyces pijperi</name>
    <name type="common">Yeast</name>
    <name type="synonym">Pichia pijperi</name>
    <dbReference type="NCBI Taxonomy" id="599730"/>
    <lineage>
        <taxon>Eukaryota</taxon>
        <taxon>Fungi</taxon>
        <taxon>Dikarya</taxon>
        <taxon>Ascomycota</taxon>
        <taxon>Saccharomycotina</taxon>
        <taxon>Saccharomycetes</taxon>
        <taxon>Phaffomycetales</taxon>
        <taxon>Wickerhamomycetaceae</taxon>
        <taxon>Wickerhamomyces</taxon>
    </lineage>
</organism>
<name>A0A9P8PZJ8_WICPI</name>